<keyword evidence="5 11" id="KW-0732">Signal</keyword>
<evidence type="ECO:0000259" key="13">
    <source>
        <dbReference type="PROSITE" id="PS50198"/>
    </source>
</evidence>
<dbReference type="OrthoDB" id="14196at2"/>
<dbReference type="EC" id="5.2.1.8" evidence="11"/>
<comment type="caution">
    <text evidence="14">The sequence shown here is derived from an EMBL/GenBank/DDBJ whole genome shotgun (WGS) entry which is preliminary data.</text>
</comment>
<dbReference type="Pfam" id="PF13624">
    <property type="entry name" value="SurA_N_3"/>
    <property type="match status" value="1"/>
</dbReference>
<evidence type="ECO:0000256" key="5">
    <source>
        <dbReference type="ARBA" id="ARBA00022729"/>
    </source>
</evidence>
<evidence type="ECO:0000256" key="8">
    <source>
        <dbReference type="ARBA" id="ARBA00023139"/>
    </source>
</evidence>
<sequence length="301" mass="34539">MSQNQQQKSSSKKFTISVIVLILLGAAVIFTAAFVKREIVANVGDVKITKDELYDQLVDNYGEQTLDGMINEKIVNMEVKKEKISISDDEIQKEMDDYIEQSGGEEAFNSALQQQGMKKKDLEKDIVQYLSIQKILEPRIEITDDEIKEYFESNKANFDQEEQVEASHILVDDEKTAKEVKKKLDEGEDFAELAKEYSKDESNAESGGELGFFGKGKMVKEFEDKAFSMKVDEISDPVKTEHGYHIIKVTDKKDAKKAKLADHKEEIKDTLFEQKLQTEYQTWLNEKKEDYKIKKSLSTNE</sequence>
<dbReference type="STRING" id="217031.ABB05_05365"/>
<keyword evidence="6 11" id="KW-0697">Rotamase</keyword>
<dbReference type="Proteomes" id="UP000077881">
    <property type="component" value="Unassembled WGS sequence"/>
</dbReference>
<evidence type="ECO:0000256" key="12">
    <source>
        <dbReference type="SAM" id="Phobius"/>
    </source>
</evidence>
<evidence type="ECO:0000256" key="4">
    <source>
        <dbReference type="ARBA" id="ARBA00022475"/>
    </source>
</evidence>
<evidence type="ECO:0000256" key="10">
    <source>
        <dbReference type="ARBA" id="ARBA00023288"/>
    </source>
</evidence>
<evidence type="ECO:0000256" key="11">
    <source>
        <dbReference type="HAMAP-Rule" id="MF_01145"/>
    </source>
</evidence>
<evidence type="ECO:0000256" key="7">
    <source>
        <dbReference type="ARBA" id="ARBA00023136"/>
    </source>
</evidence>
<evidence type="ECO:0000313" key="14">
    <source>
        <dbReference type="EMBL" id="OAK73863.1"/>
    </source>
</evidence>
<keyword evidence="12" id="KW-1133">Transmembrane helix</keyword>
<dbReference type="SUPFAM" id="SSF54534">
    <property type="entry name" value="FKBP-like"/>
    <property type="match status" value="1"/>
</dbReference>
<dbReference type="PROSITE" id="PS01096">
    <property type="entry name" value="PPIC_PPIASE_1"/>
    <property type="match status" value="1"/>
</dbReference>
<evidence type="ECO:0000313" key="15">
    <source>
        <dbReference type="Proteomes" id="UP000077881"/>
    </source>
</evidence>
<protein>
    <recommendedName>
        <fullName evidence="11">Foldase protein PrsA</fullName>
        <ecNumber evidence="11">5.2.1.8</ecNumber>
    </recommendedName>
</protein>
<dbReference type="InterPro" id="IPR000297">
    <property type="entry name" value="PPIase_PpiC"/>
</dbReference>
<comment type="catalytic activity">
    <reaction evidence="1 11">
        <text>[protein]-peptidylproline (omega=180) = [protein]-peptidylproline (omega=0)</text>
        <dbReference type="Rhea" id="RHEA:16237"/>
        <dbReference type="Rhea" id="RHEA-COMP:10747"/>
        <dbReference type="Rhea" id="RHEA-COMP:10748"/>
        <dbReference type="ChEBI" id="CHEBI:83833"/>
        <dbReference type="ChEBI" id="CHEBI:83834"/>
        <dbReference type="EC" id="5.2.1.8"/>
    </reaction>
</comment>
<keyword evidence="15" id="KW-1185">Reference proteome</keyword>
<gene>
    <name evidence="11" type="primary">prsA</name>
    <name evidence="14" type="ORF">ABB05_05365</name>
</gene>
<keyword evidence="9 11" id="KW-0413">Isomerase</keyword>
<dbReference type="InterPro" id="IPR023058">
    <property type="entry name" value="PPIase_PpiC_CS"/>
</dbReference>
<keyword evidence="7 11" id="KW-0472">Membrane</keyword>
<evidence type="ECO:0000256" key="2">
    <source>
        <dbReference type="ARBA" id="ARBA00004193"/>
    </source>
</evidence>
<feature type="transmembrane region" description="Helical" evidence="12">
    <location>
        <begin position="14"/>
        <end position="35"/>
    </location>
</feature>
<dbReference type="Gene3D" id="1.10.4030.10">
    <property type="entry name" value="Porin chaperone SurA, peptide-binding domain"/>
    <property type="match status" value="1"/>
</dbReference>
<dbReference type="GO" id="GO:0003755">
    <property type="term" value="F:peptidyl-prolyl cis-trans isomerase activity"/>
    <property type="evidence" value="ECO:0007669"/>
    <property type="project" value="UniProtKB-UniRule"/>
</dbReference>
<dbReference type="InterPro" id="IPR046357">
    <property type="entry name" value="PPIase_dom_sf"/>
</dbReference>
<dbReference type="InterPro" id="IPR050245">
    <property type="entry name" value="PrsA_foldase"/>
</dbReference>
<dbReference type="RefSeq" id="WP_064467773.1">
    <property type="nucleotide sequence ID" value="NZ_JAGGKH010000003.1"/>
</dbReference>
<dbReference type="SUPFAM" id="SSF109998">
    <property type="entry name" value="Triger factor/SurA peptide-binding domain-like"/>
    <property type="match status" value="1"/>
</dbReference>
<evidence type="ECO:0000256" key="9">
    <source>
        <dbReference type="ARBA" id="ARBA00023235"/>
    </source>
</evidence>
<evidence type="ECO:0000256" key="1">
    <source>
        <dbReference type="ARBA" id="ARBA00000971"/>
    </source>
</evidence>
<dbReference type="PANTHER" id="PTHR47245:SF1">
    <property type="entry name" value="FOLDASE PROTEIN PRSA"/>
    <property type="match status" value="1"/>
</dbReference>
<keyword evidence="4 11" id="KW-1003">Cell membrane</keyword>
<dbReference type="Gene3D" id="3.10.50.40">
    <property type="match status" value="1"/>
</dbReference>
<reference evidence="14 15" key="1">
    <citation type="submission" date="2015-05" db="EMBL/GenBank/DDBJ databases">
        <title>Comparison of genome.</title>
        <authorList>
            <person name="Zheng Z."/>
            <person name="Sun M."/>
        </authorList>
    </citation>
    <scope>NUCLEOTIDE SEQUENCE [LARGE SCALE GENOMIC DNA]</scope>
    <source>
        <strain evidence="14 15">G25-74</strain>
    </source>
</reference>
<feature type="domain" description="PpiC" evidence="13">
    <location>
        <begin position="161"/>
        <end position="251"/>
    </location>
</feature>
<dbReference type="InterPro" id="IPR027304">
    <property type="entry name" value="Trigger_fact/SurA_dom_sf"/>
</dbReference>
<evidence type="ECO:0000256" key="6">
    <source>
        <dbReference type="ARBA" id="ARBA00023110"/>
    </source>
</evidence>
<dbReference type="InterPro" id="IPR023059">
    <property type="entry name" value="Foldase_PrsA"/>
</dbReference>
<dbReference type="HAMAP" id="MF_01145">
    <property type="entry name" value="Foldase_PrsA"/>
    <property type="match status" value="1"/>
</dbReference>
<comment type="similarity">
    <text evidence="3 11">Belongs to the PrsA family.</text>
</comment>
<dbReference type="Pfam" id="PF13616">
    <property type="entry name" value="Rotamase_3"/>
    <property type="match status" value="1"/>
</dbReference>
<dbReference type="AlphaFoldDB" id="A0A178A1S1"/>
<dbReference type="PATRIC" id="fig|217031.6.peg.1157"/>
<dbReference type="GO" id="GO:0005886">
    <property type="term" value="C:plasma membrane"/>
    <property type="evidence" value="ECO:0007669"/>
    <property type="project" value="UniProtKB-SubCell"/>
</dbReference>
<keyword evidence="8" id="KW-0564">Palmitate</keyword>
<evidence type="ECO:0000256" key="3">
    <source>
        <dbReference type="ARBA" id="ARBA00006071"/>
    </source>
</evidence>
<dbReference type="EMBL" id="LDJR01000028">
    <property type="protein sequence ID" value="OAK73863.1"/>
    <property type="molecule type" value="Genomic_DNA"/>
</dbReference>
<comment type="subcellular location">
    <subcellularLocation>
        <location evidence="2">Cell membrane</location>
        <topology evidence="2">Lipid-anchor</topology>
    </subcellularLocation>
</comment>
<dbReference type="GO" id="GO:0006457">
    <property type="term" value="P:protein folding"/>
    <property type="evidence" value="ECO:0007669"/>
    <property type="project" value="UniProtKB-UniRule"/>
</dbReference>
<organism evidence="14 15">
    <name type="scientific">Lederbergia galactosidilytica</name>
    <dbReference type="NCBI Taxonomy" id="217031"/>
    <lineage>
        <taxon>Bacteria</taxon>
        <taxon>Bacillati</taxon>
        <taxon>Bacillota</taxon>
        <taxon>Bacilli</taxon>
        <taxon>Bacillales</taxon>
        <taxon>Bacillaceae</taxon>
        <taxon>Lederbergia</taxon>
    </lineage>
</organism>
<keyword evidence="12" id="KW-0812">Transmembrane</keyword>
<proteinExistence type="inferred from homology"/>
<keyword evidence="10" id="KW-0449">Lipoprotein</keyword>
<accession>A0A178A1S1</accession>
<comment type="function">
    <text evidence="11">Plays a major role in protein secretion by helping the post-translocational extracellular folding of several secreted proteins.</text>
</comment>
<dbReference type="PROSITE" id="PS50198">
    <property type="entry name" value="PPIC_PPIASE_2"/>
    <property type="match status" value="1"/>
</dbReference>
<dbReference type="PANTHER" id="PTHR47245">
    <property type="entry name" value="PEPTIDYLPROLYL ISOMERASE"/>
    <property type="match status" value="1"/>
</dbReference>
<name>A0A178A1S1_9BACI</name>